<evidence type="ECO:0000313" key="3">
    <source>
        <dbReference type="Proteomes" id="UP001165395"/>
    </source>
</evidence>
<keyword evidence="1" id="KW-0472">Membrane</keyword>
<dbReference type="EMBL" id="JAJBZT010000001">
    <property type="protein sequence ID" value="MCB6182047.1"/>
    <property type="molecule type" value="Genomic_DNA"/>
</dbReference>
<keyword evidence="1" id="KW-1133">Transmembrane helix</keyword>
<reference evidence="2" key="1">
    <citation type="submission" date="2021-10" db="EMBL/GenBank/DDBJ databases">
        <title>The complete genome sequence of Leeia sp. TBRC 13508.</title>
        <authorList>
            <person name="Charoenyingcharoen P."/>
            <person name="Yukphan P."/>
        </authorList>
    </citation>
    <scope>NUCLEOTIDE SEQUENCE</scope>
    <source>
        <strain evidence="2">TBRC 13508</strain>
    </source>
</reference>
<accession>A0ABS8D1H6</accession>
<feature type="transmembrane region" description="Helical" evidence="1">
    <location>
        <begin position="122"/>
        <end position="145"/>
    </location>
</feature>
<dbReference type="InterPro" id="IPR009781">
    <property type="entry name" value="DUF1345"/>
</dbReference>
<keyword evidence="3" id="KW-1185">Reference proteome</keyword>
<dbReference type="RefSeq" id="WP_227177436.1">
    <property type="nucleotide sequence ID" value="NZ_JAJBZT010000001.1"/>
</dbReference>
<evidence type="ECO:0000313" key="2">
    <source>
        <dbReference type="EMBL" id="MCB6182047.1"/>
    </source>
</evidence>
<keyword evidence="1" id="KW-0812">Transmembrane</keyword>
<proteinExistence type="predicted"/>
<feature type="transmembrane region" description="Helical" evidence="1">
    <location>
        <begin position="200"/>
        <end position="222"/>
    </location>
</feature>
<feature type="transmembrane region" description="Helical" evidence="1">
    <location>
        <begin position="47"/>
        <end position="67"/>
    </location>
</feature>
<protein>
    <submittedName>
        <fullName evidence="2">DUF1345 domain-containing protein</fullName>
    </submittedName>
</protein>
<feature type="transmembrane region" description="Helical" evidence="1">
    <location>
        <begin position="87"/>
        <end position="110"/>
    </location>
</feature>
<gene>
    <name evidence="2" type="ORF">LIN78_00560</name>
</gene>
<name>A0ABS8D1H6_9NEIS</name>
<evidence type="ECO:0000256" key="1">
    <source>
        <dbReference type="SAM" id="Phobius"/>
    </source>
</evidence>
<dbReference type="Pfam" id="PF07077">
    <property type="entry name" value="DUF1345"/>
    <property type="match status" value="1"/>
</dbReference>
<comment type="caution">
    <text evidence="2">The sequence shown here is derived from an EMBL/GenBank/DDBJ whole genome shotgun (WGS) entry which is preliminary data.</text>
</comment>
<organism evidence="2 3">
    <name type="scientific">Leeia speluncae</name>
    <dbReference type="NCBI Taxonomy" id="2884804"/>
    <lineage>
        <taxon>Bacteria</taxon>
        <taxon>Pseudomonadati</taxon>
        <taxon>Pseudomonadota</taxon>
        <taxon>Betaproteobacteria</taxon>
        <taxon>Neisseriales</taxon>
        <taxon>Leeiaceae</taxon>
        <taxon>Leeia</taxon>
    </lineage>
</organism>
<sequence length="226" mass="25158">MPVNADAVRMYPMWMRSHPRLMIAIAIAFLAYFLAPVGWVVNGVTRWIIAWNIGAVLYLLLALQMMFASTHEKMRQRAIREDDGRFWVLLLVVVSALTCIGAIFAELAVVKDLHGVDRVAHIALAALTIASSWFFTQTMFALHCAHDFYLATSRSHQGGLIFPGDQPPDYSDFFYFSCVIGTSGQTADVSFSSRSMRRIGAIHCILAFFFNTTVIALTINIASSLV</sequence>
<feature type="transmembrane region" description="Helical" evidence="1">
    <location>
        <begin position="21"/>
        <end position="41"/>
    </location>
</feature>
<dbReference type="Proteomes" id="UP001165395">
    <property type="component" value="Unassembled WGS sequence"/>
</dbReference>